<reference evidence="3" key="1">
    <citation type="journal article" date="2014" name="Science">
        <title>Ancient hybridizations among the ancestral genomes of bread wheat.</title>
        <authorList>
            <consortium name="International Wheat Genome Sequencing Consortium,"/>
            <person name="Marcussen T."/>
            <person name="Sandve S.R."/>
            <person name="Heier L."/>
            <person name="Spannagl M."/>
            <person name="Pfeifer M."/>
            <person name="Jakobsen K.S."/>
            <person name="Wulff B.B."/>
            <person name="Steuernagel B."/>
            <person name="Mayer K.F."/>
            <person name="Olsen O.A."/>
        </authorList>
    </citation>
    <scope>NUCLEOTIDE SEQUENCE [LARGE SCALE GENOMIC DNA]</scope>
    <source>
        <strain evidence="3">cv. AL8/78</strain>
    </source>
</reference>
<reference evidence="2" key="3">
    <citation type="journal article" date="2017" name="Nature">
        <title>Genome sequence of the progenitor of the wheat D genome Aegilops tauschii.</title>
        <authorList>
            <person name="Luo M.C."/>
            <person name="Gu Y.Q."/>
            <person name="Puiu D."/>
            <person name="Wang H."/>
            <person name="Twardziok S.O."/>
            <person name="Deal K.R."/>
            <person name="Huo N."/>
            <person name="Zhu T."/>
            <person name="Wang L."/>
            <person name="Wang Y."/>
            <person name="McGuire P.E."/>
            <person name="Liu S."/>
            <person name="Long H."/>
            <person name="Ramasamy R.K."/>
            <person name="Rodriguez J.C."/>
            <person name="Van S.L."/>
            <person name="Yuan L."/>
            <person name="Wang Z."/>
            <person name="Xia Z."/>
            <person name="Xiao L."/>
            <person name="Anderson O.D."/>
            <person name="Ouyang S."/>
            <person name="Liang Y."/>
            <person name="Zimin A.V."/>
            <person name="Pertea G."/>
            <person name="Qi P."/>
            <person name="Bennetzen J.L."/>
            <person name="Dai X."/>
            <person name="Dawson M.W."/>
            <person name="Muller H.G."/>
            <person name="Kugler K."/>
            <person name="Rivarola-Duarte L."/>
            <person name="Spannagl M."/>
            <person name="Mayer K.F.X."/>
            <person name="Lu F.H."/>
            <person name="Bevan M.W."/>
            <person name="Leroy P."/>
            <person name="Li P."/>
            <person name="You F.M."/>
            <person name="Sun Q."/>
            <person name="Liu Z."/>
            <person name="Lyons E."/>
            <person name="Wicker T."/>
            <person name="Salzberg S.L."/>
            <person name="Devos K.M."/>
            <person name="Dvorak J."/>
        </authorList>
    </citation>
    <scope>NUCLEOTIDE SEQUENCE [LARGE SCALE GENOMIC DNA]</scope>
    <source>
        <strain evidence="2">cv. AL8/78</strain>
    </source>
</reference>
<keyword evidence="3" id="KW-1185">Reference proteome</keyword>
<evidence type="ECO:0000313" key="3">
    <source>
        <dbReference type="Proteomes" id="UP000015105"/>
    </source>
</evidence>
<sequence>MGINRHQSLFVICFLSIVLIRREFNIFWYIAI</sequence>
<protein>
    <submittedName>
        <fullName evidence="2">Uncharacterized protein</fullName>
    </submittedName>
</protein>
<dbReference type="AlphaFoldDB" id="A0A452Y7D0"/>
<name>A0A452Y7D0_AEGTS</name>
<organism evidence="2 3">
    <name type="scientific">Aegilops tauschii subsp. strangulata</name>
    <name type="common">Goatgrass</name>
    <dbReference type="NCBI Taxonomy" id="200361"/>
    <lineage>
        <taxon>Eukaryota</taxon>
        <taxon>Viridiplantae</taxon>
        <taxon>Streptophyta</taxon>
        <taxon>Embryophyta</taxon>
        <taxon>Tracheophyta</taxon>
        <taxon>Spermatophyta</taxon>
        <taxon>Magnoliopsida</taxon>
        <taxon>Liliopsida</taxon>
        <taxon>Poales</taxon>
        <taxon>Poaceae</taxon>
        <taxon>BOP clade</taxon>
        <taxon>Pooideae</taxon>
        <taxon>Triticodae</taxon>
        <taxon>Triticeae</taxon>
        <taxon>Triticinae</taxon>
        <taxon>Aegilops</taxon>
    </lineage>
</organism>
<reference evidence="2" key="5">
    <citation type="journal article" date="2021" name="G3 (Bethesda)">
        <title>Aegilops tauschii genome assembly Aet v5.0 features greater sequence contiguity and improved annotation.</title>
        <authorList>
            <person name="Wang L."/>
            <person name="Zhu T."/>
            <person name="Rodriguez J.C."/>
            <person name="Deal K.R."/>
            <person name="Dubcovsky J."/>
            <person name="McGuire P.E."/>
            <person name="Lux T."/>
            <person name="Spannagl M."/>
            <person name="Mayer K.F.X."/>
            <person name="Baldrich P."/>
            <person name="Meyers B.C."/>
            <person name="Huo N."/>
            <person name="Gu Y.Q."/>
            <person name="Zhou H."/>
            <person name="Devos K.M."/>
            <person name="Bennetzen J.L."/>
            <person name="Unver T."/>
            <person name="Budak H."/>
            <person name="Gulick P.J."/>
            <person name="Galiba G."/>
            <person name="Kalapos B."/>
            <person name="Nelson D.R."/>
            <person name="Li P."/>
            <person name="You F.M."/>
            <person name="Luo M.C."/>
            <person name="Dvorak J."/>
        </authorList>
    </citation>
    <scope>NUCLEOTIDE SEQUENCE [LARGE SCALE GENOMIC DNA]</scope>
    <source>
        <strain evidence="2">cv. AL8/78</strain>
    </source>
</reference>
<keyword evidence="1" id="KW-0472">Membrane</keyword>
<feature type="transmembrane region" description="Helical" evidence="1">
    <location>
        <begin position="9"/>
        <end position="31"/>
    </location>
</feature>
<dbReference type="Proteomes" id="UP000015105">
    <property type="component" value="Chromosome 1D"/>
</dbReference>
<keyword evidence="1" id="KW-0812">Transmembrane</keyword>
<dbReference type="Gramene" id="AET1Gv20321400.10">
    <property type="protein sequence ID" value="AET1Gv20321400.10"/>
    <property type="gene ID" value="AET1Gv20321400"/>
</dbReference>
<dbReference type="EnsemblPlants" id="AET1Gv20321400.10">
    <property type="protein sequence ID" value="AET1Gv20321400.10"/>
    <property type="gene ID" value="AET1Gv20321400"/>
</dbReference>
<accession>A0A452Y7D0</accession>
<proteinExistence type="predicted"/>
<reference evidence="3" key="2">
    <citation type="journal article" date="2017" name="Nat. Plants">
        <title>The Aegilops tauschii genome reveals multiple impacts of transposons.</title>
        <authorList>
            <person name="Zhao G."/>
            <person name="Zou C."/>
            <person name="Li K."/>
            <person name="Wang K."/>
            <person name="Li T."/>
            <person name="Gao L."/>
            <person name="Zhang X."/>
            <person name="Wang H."/>
            <person name="Yang Z."/>
            <person name="Liu X."/>
            <person name="Jiang W."/>
            <person name="Mao L."/>
            <person name="Kong X."/>
            <person name="Jiao Y."/>
            <person name="Jia J."/>
        </authorList>
    </citation>
    <scope>NUCLEOTIDE SEQUENCE [LARGE SCALE GENOMIC DNA]</scope>
    <source>
        <strain evidence="3">cv. AL8/78</strain>
    </source>
</reference>
<keyword evidence="1" id="KW-1133">Transmembrane helix</keyword>
<evidence type="ECO:0000256" key="1">
    <source>
        <dbReference type="SAM" id="Phobius"/>
    </source>
</evidence>
<evidence type="ECO:0000313" key="2">
    <source>
        <dbReference type="EnsemblPlants" id="AET1Gv20321400.10"/>
    </source>
</evidence>
<reference evidence="2" key="4">
    <citation type="submission" date="2019-03" db="UniProtKB">
        <authorList>
            <consortium name="EnsemblPlants"/>
        </authorList>
    </citation>
    <scope>IDENTIFICATION</scope>
</reference>